<feature type="region of interest" description="Disordered" evidence="1">
    <location>
        <begin position="181"/>
        <end position="210"/>
    </location>
</feature>
<feature type="non-terminal residue" evidence="2">
    <location>
        <position position="285"/>
    </location>
</feature>
<dbReference type="GO" id="GO:0006508">
    <property type="term" value="P:proteolysis"/>
    <property type="evidence" value="ECO:0007669"/>
    <property type="project" value="UniProtKB-KW"/>
</dbReference>
<feature type="compositionally biased region" description="Low complexity" evidence="1">
    <location>
        <begin position="15"/>
        <end position="28"/>
    </location>
</feature>
<gene>
    <name evidence="2" type="ORF">AVDCRST_MAG08-2851</name>
</gene>
<proteinExistence type="predicted"/>
<dbReference type="GO" id="GO:0008233">
    <property type="term" value="F:peptidase activity"/>
    <property type="evidence" value="ECO:0007669"/>
    <property type="project" value="UniProtKB-KW"/>
</dbReference>
<dbReference type="AlphaFoldDB" id="A0A6J4IZR2"/>
<keyword evidence="2" id="KW-0645">Protease</keyword>
<dbReference type="EMBL" id="CADCTG010000210">
    <property type="protein sequence ID" value="CAA9264356.1"/>
    <property type="molecule type" value="Genomic_DNA"/>
</dbReference>
<evidence type="ECO:0000313" key="2">
    <source>
        <dbReference type="EMBL" id="CAA9264356.1"/>
    </source>
</evidence>
<feature type="compositionally biased region" description="Low complexity" evidence="1">
    <location>
        <begin position="35"/>
        <end position="78"/>
    </location>
</feature>
<feature type="region of interest" description="Disordered" evidence="1">
    <location>
        <begin position="1"/>
        <end position="133"/>
    </location>
</feature>
<protein>
    <submittedName>
        <fullName evidence="2">ATP-DEPENDENT PROTEASE SUBUNIT</fullName>
    </submittedName>
</protein>
<name>A0A6J4IZR2_9PROT</name>
<reference evidence="2" key="1">
    <citation type="submission" date="2020-02" db="EMBL/GenBank/DDBJ databases">
        <authorList>
            <person name="Meier V. D."/>
        </authorList>
    </citation>
    <scope>NUCLEOTIDE SEQUENCE</scope>
    <source>
        <strain evidence="2">AVDCRST_MAG08</strain>
    </source>
</reference>
<feature type="region of interest" description="Disordered" evidence="1">
    <location>
        <begin position="236"/>
        <end position="256"/>
    </location>
</feature>
<keyword evidence="2" id="KW-0378">Hydrolase</keyword>
<organism evidence="2">
    <name type="scientific">uncultured Acetobacteraceae bacterium</name>
    <dbReference type="NCBI Taxonomy" id="169975"/>
    <lineage>
        <taxon>Bacteria</taxon>
        <taxon>Pseudomonadati</taxon>
        <taxon>Pseudomonadota</taxon>
        <taxon>Alphaproteobacteria</taxon>
        <taxon>Acetobacterales</taxon>
        <taxon>Acetobacteraceae</taxon>
        <taxon>environmental samples</taxon>
    </lineage>
</organism>
<sequence>GRLVAARTDPHRRGAGTSRPAAAGAAAAGGRGRLRVGPRAGAAAQAGAARVARPGRAAAGHRPAARPAAGEHAALRARAAGEQRHALGRARHGQVVPGEGGARGRQRRRAGQPCAGRDPPGRDTHLAGADGRAAPAAAALPSVLRRPFLRAGRQRLQSAEIGAGRRHRGAAGERAFLRHLQPTPPDAARHDRERAEHSHQPVGGDGGEGVAVRPLRTVDRLPQLRPADLLRHGRGLRGGLEAGDRRRGAAAGSQRMVRHARGAIRAGRVAVHPGFGGAAGGGGRV</sequence>
<evidence type="ECO:0000256" key="1">
    <source>
        <dbReference type="SAM" id="MobiDB-lite"/>
    </source>
</evidence>
<feature type="compositionally biased region" description="Basic and acidic residues" evidence="1">
    <location>
        <begin position="187"/>
        <end position="199"/>
    </location>
</feature>
<accession>A0A6J4IZR2</accession>
<feature type="non-terminal residue" evidence="2">
    <location>
        <position position="1"/>
    </location>
</feature>